<reference evidence="2 3" key="1">
    <citation type="submission" date="2018-06" db="EMBL/GenBank/DDBJ databases">
        <title>A transcriptomic atlas of mushroom development highlights an independent origin of complex multicellularity.</title>
        <authorList>
            <consortium name="DOE Joint Genome Institute"/>
            <person name="Krizsan K."/>
            <person name="Almasi E."/>
            <person name="Merenyi Z."/>
            <person name="Sahu N."/>
            <person name="Viragh M."/>
            <person name="Koszo T."/>
            <person name="Mondo S."/>
            <person name="Kiss B."/>
            <person name="Balint B."/>
            <person name="Kues U."/>
            <person name="Barry K."/>
            <person name="Hegedus J.C."/>
            <person name="Henrissat B."/>
            <person name="Johnson J."/>
            <person name="Lipzen A."/>
            <person name="Ohm R."/>
            <person name="Nagy I."/>
            <person name="Pangilinan J."/>
            <person name="Yan J."/>
            <person name="Xiong Y."/>
            <person name="Grigoriev I.V."/>
            <person name="Hibbett D.S."/>
            <person name="Nagy L.G."/>
        </authorList>
    </citation>
    <scope>NUCLEOTIDE SEQUENCE [LARGE SCALE GENOMIC DNA]</scope>
    <source>
        <strain evidence="2 3">SZMC22713</strain>
    </source>
</reference>
<evidence type="ECO:0000313" key="2">
    <source>
        <dbReference type="EMBL" id="TDL26687.1"/>
    </source>
</evidence>
<name>A0A4Y7QGB8_9AGAM</name>
<dbReference type="AlphaFoldDB" id="A0A4Y7QGB8"/>
<sequence length="511" mass="57042">MSSSNHTPKLGRSRSFTGGTRRTVSFPNLYCEVPLATSWKSDPTGFGVSRVPFDTADASPQSEPGGVSWRYHNGIARKSGSMPELTTQGVIHPVREPDADPIPIKVENPSYIPDSASQTPISSSFPTHALPEHSPFRDHRLLERLQLARYGPNVINGEVIVSLADSIACYVGNNYQRCETFVTLMEVFCRFLESRNGVGETRIADVVEVLRGTSGWPFDLGDDEVAQAWQLIYPFINFPTDTAPITTSCSTIEEQIRTIFHPTPPHATPVKFKTTLSDILRAGLTVKPTSFFSEHLQIEKDDNDDVTVRFGCEVSPFFFHNFNAHADWEKSSTHGYMDGWAKEAIASTFTLFGNKFYDKTAHDLNLLDATGPEEFNVMKTLFREFKDTPPKLLAHRALELENLVRSRRAFWPTLRRDLRRQRKEQPFAFWGSILALFFGICTVIQTVASVWALVAAVQGNNPQASQTIPGNVVNGMRILGSPWLTCMSNEQLIAATKENATISRLLQIGIQ</sequence>
<evidence type="ECO:0000256" key="1">
    <source>
        <dbReference type="SAM" id="Phobius"/>
    </source>
</evidence>
<gene>
    <name evidence="2" type="ORF">BD410DRAFT_895311</name>
</gene>
<keyword evidence="1" id="KW-0812">Transmembrane</keyword>
<dbReference type="EMBL" id="ML170161">
    <property type="protein sequence ID" value="TDL26687.1"/>
    <property type="molecule type" value="Genomic_DNA"/>
</dbReference>
<organism evidence="2 3">
    <name type="scientific">Rickenella mellea</name>
    <dbReference type="NCBI Taxonomy" id="50990"/>
    <lineage>
        <taxon>Eukaryota</taxon>
        <taxon>Fungi</taxon>
        <taxon>Dikarya</taxon>
        <taxon>Basidiomycota</taxon>
        <taxon>Agaricomycotina</taxon>
        <taxon>Agaricomycetes</taxon>
        <taxon>Hymenochaetales</taxon>
        <taxon>Rickenellaceae</taxon>
        <taxon>Rickenella</taxon>
    </lineage>
</organism>
<dbReference type="VEuPathDB" id="FungiDB:BD410DRAFT_895311"/>
<protein>
    <submittedName>
        <fullName evidence="2">Uncharacterized protein</fullName>
    </submittedName>
</protein>
<keyword evidence="3" id="KW-1185">Reference proteome</keyword>
<accession>A0A4Y7QGB8</accession>
<evidence type="ECO:0000313" key="3">
    <source>
        <dbReference type="Proteomes" id="UP000294933"/>
    </source>
</evidence>
<dbReference type="OrthoDB" id="3004490at2759"/>
<proteinExistence type="predicted"/>
<feature type="transmembrane region" description="Helical" evidence="1">
    <location>
        <begin position="427"/>
        <end position="454"/>
    </location>
</feature>
<keyword evidence="1" id="KW-1133">Transmembrane helix</keyword>
<dbReference type="Proteomes" id="UP000294933">
    <property type="component" value="Unassembled WGS sequence"/>
</dbReference>
<keyword evidence="1" id="KW-0472">Membrane</keyword>